<evidence type="ECO:0000256" key="6">
    <source>
        <dbReference type="ARBA" id="ARBA00023002"/>
    </source>
</evidence>
<evidence type="ECO:0000256" key="9">
    <source>
        <dbReference type="ARBA" id="ARBA00060997"/>
    </source>
</evidence>
<gene>
    <name evidence="12" type="ORF">INT48_008774</name>
</gene>
<comment type="pathway">
    <text evidence="1">Amino-acid biosynthesis; L-proline biosynthesis; L-glutamate 5-semialdehyde from L-glutamate: step 2/2.</text>
</comment>
<dbReference type="InterPro" id="IPR016161">
    <property type="entry name" value="Ald_DH/histidinol_DH"/>
</dbReference>
<evidence type="ECO:0000256" key="7">
    <source>
        <dbReference type="ARBA" id="ARBA00049024"/>
    </source>
</evidence>
<evidence type="ECO:0000256" key="11">
    <source>
        <dbReference type="ARBA" id="ARBA00077451"/>
    </source>
</evidence>
<feature type="non-terminal residue" evidence="12">
    <location>
        <position position="280"/>
    </location>
</feature>
<dbReference type="AlphaFoldDB" id="A0A8H7SII8"/>
<proteinExistence type="inferred from homology"/>
<dbReference type="SUPFAM" id="SSF53720">
    <property type="entry name" value="ALDH-like"/>
    <property type="match status" value="1"/>
</dbReference>
<protein>
    <recommendedName>
        <fullName evidence="2">glutamate-5-semialdehyde dehydrogenase</fullName>
        <ecNumber evidence="2">1.2.1.41</ecNumber>
    </recommendedName>
    <alternativeName>
        <fullName evidence="11">Glutamate-5-semialdehyde dehydrogenase</fullName>
    </alternativeName>
    <alternativeName>
        <fullName evidence="10">Glutamyl-gamma-semialdehyde dehydrogenase</fullName>
    </alternativeName>
</protein>
<dbReference type="PANTHER" id="PTHR11063">
    <property type="entry name" value="GLUTAMATE SEMIALDEHYDE DEHYDROGENASE"/>
    <property type="match status" value="1"/>
</dbReference>
<evidence type="ECO:0000256" key="4">
    <source>
        <dbReference type="ARBA" id="ARBA00022650"/>
    </source>
</evidence>
<comment type="caution">
    <text evidence="12">The sequence shown here is derived from an EMBL/GenBank/DDBJ whole genome shotgun (WGS) entry which is preliminary data.</text>
</comment>
<sequence length="280" mass="29955">AAAVAAPVDCLNPLSCRPGVILPEDNLGVKAPSLLGVILVHCFFGCRIPVLGHADGICSVYVDKEADIEKAVKIVVDSKTNYTAACNSAETLLVNESLLSNGSFVKVASGLLNAGVTLKCEENVRTFLLNSDAISQELKDTKIEKAVEEDFSTEFLDLIMAVKTVPDVEGAIVHINEHGSKHTDAIVTENKETAEYFMTRVDAAGCYWNASTRFADGFRYGFGAEVGVSTNKTHARGPVGLEGLVIYKYKLIGNGDGAADFGSGKKSFKHETISPCDYKI</sequence>
<dbReference type="FunFam" id="3.40.309.10:FF:000006">
    <property type="entry name" value="Gamma-glutamyl phosphate reductase"/>
    <property type="match status" value="1"/>
</dbReference>
<dbReference type="Proteomes" id="UP000613177">
    <property type="component" value="Unassembled WGS sequence"/>
</dbReference>
<dbReference type="Gene3D" id="3.40.309.10">
    <property type="entry name" value="Aldehyde Dehydrogenase, Chain A, domain 2"/>
    <property type="match status" value="1"/>
</dbReference>
<keyword evidence="3" id="KW-0028">Amino-acid biosynthesis</keyword>
<dbReference type="PROSITE" id="PS01223">
    <property type="entry name" value="PROA"/>
    <property type="match status" value="1"/>
</dbReference>
<comment type="catalytic activity">
    <reaction evidence="7">
        <text>L-glutamate 5-semialdehyde + phosphate + NADP(+) = L-glutamyl 5-phosphate + NADPH + H(+)</text>
        <dbReference type="Rhea" id="RHEA:19541"/>
        <dbReference type="ChEBI" id="CHEBI:15378"/>
        <dbReference type="ChEBI" id="CHEBI:43474"/>
        <dbReference type="ChEBI" id="CHEBI:57783"/>
        <dbReference type="ChEBI" id="CHEBI:58066"/>
        <dbReference type="ChEBI" id="CHEBI:58274"/>
        <dbReference type="ChEBI" id="CHEBI:58349"/>
        <dbReference type="EC" id="1.2.1.41"/>
    </reaction>
</comment>
<dbReference type="PANTHER" id="PTHR11063:SF8">
    <property type="entry name" value="DELTA-1-PYRROLINE-5-CARBOXYLATE SYNTHASE"/>
    <property type="match status" value="1"/>
</dbReference>
<dbReference type="EC" id="1.2.1.41" evidence="2"/>
<keyword evidence="5" id="KW-0521">NADP</keyword>
<dbReference type="GO" id="GO:0004350">
    <property type="term" value="F:glutamate-5-semialdehyde dehydrogenase activity"/>
    <property type="evidence" value="ECO:0007669"/>
    <property type="project" value="UniProtKB-EC"/>
</dbReference>
<keyword evidence="13" id="KW-1185">Reference proteome</keyword>
<accession>A0A8H7SII8</accession>
<dbReference type="InterPro" id="IPR020593">
    <property type="entry name" value="G-glutamylP_reductase_CS"/>
</dbReference>
<evidence type="ECO:0000256" key="3">
    <source>
        <dbReference type="ARBA" id="ARBA00022605"/>
    </source>
</evidence>
<evidence type="ECO:0000313" key="12">
    <source>
        <dbReference type="EMBL" id="KAG2230410.1"/>
    </source>
</evidence>
<dbReference type="EMBL" id="JAEPRE010000204">
    <property type="protein sequence ID" value="KAG2230410.1"/>
    <property type="molecule type" value="Genomic_DNA"/>
</dbReference>
<evidence type="ECO:0000256" key="1">
    <source>
        <dbReference type="ARBA" id="ARBA00004985"/>
    </source>
</evidence>
<comment type="function">
    <text evidence="8">Catalyzes the NADPH dependent reduction of L-gamma-glutamyl 5-phosphate into L-glutamate 5-semialdehyde and phosphate. The product spontaneously undergoes cyclization to form 1-pyrroline-5-carboxylate.</text>
</comment>
<evidence type="ECO:0000256" key="5">
    <source>
        <dbReference type="ARBA" id="ARBA00022857"/>
    </source>
</evidence>
<dbReference type="GO" id="GO:0008652">
    <property type="term" value="P:amino acid biosynthetic process"/>
    <property type="evidence" value="ECO:0007669"/>
    <property type="project" value="UniProtKB-KW"/>
</dbReference>
<organism evidence="12 13">
    <name type="scientific">Thamnidium elegans</name>
    <dbReference type="NCBI Taxonomy" id="101142"/>
    <lineage>
        <taxon>Eukaryota</taxon>
        <taxon>Fungi</taxon>
        <taxon>Fungi incertae sedis</taxon>
        <taxon>Mucoromycota</taxon>
        <taxon>Mucoromycotina</taxon>
        <taxon>Mucoromycetes</taxon>
        <taxon>Mucorales</taxon>
        <taxon>Mucorineae</taxon>
        <taxon>Mucoraceae</taxon>
        <taxon>Thamnidium</taxon>
    </lineage>
</organism>
<evidence type="ECO:0000256" key="2">
    <source>
        <dbReference type="ARBA" id="ARBA00013002"/>
    </source>
</evidence>
<name>A0A8H7SII8_9FUNG</name>
<evidence type="ECO:0000256" key="10">
    <source>
        <dbReference type="ARBA" id="ARBA00075718"/>
    </source>
</evidence>
<keyword evidence="6" id="KW-0560">Oxidoreductase</keyword>
<evidence type="ECO:0000313" key="13">
    <source>
        <dbReference type="Proteomes" id="UP000613177"/>
    </source>
</evidence>
<evidence type="ECO:0000256" key="8">
    <source>
        <dbReference type="ARBA" id="ARBA00059423"/>
    </source>
</evidence>
<reference evidence="12" key="1">
    <citation type="submission" date="2021-01" db="EMBL/GenBank/DDBJ databases">
        <title>Metabolic potential, ecology and presence of endohyphal bacteria is reflected in genomic diversity of Mucoromycotina.</title>
        <authorList>
            <person name="Muszewska A."/>
            <person name="Okrasinska A."/>
            <person name="Steczkiewicz K."/>
            <person name="Drgas O."/>
            <person name="Orlowska M."/>
            <person name="Perlinska-Lenart U."/>
            <person name="Aleksandrzak-Piekarczyk T."/>
            <person name="Szatraj K."/>
            <person name="Zielenkiewicz U."/>
            <person name="Pilsyk S."/>
            <person name="Malc E."/>
            <person name="Mieczkowski P."/>
            <person name="Kruszewska J.S."/>
            <person name="Biernat P."/>
            <person name="Pawlowska J."/>
        </authorList>
    </citation>
    <scope>NUCLEOTIDE SEQUENCE</scope>
    <source>
        <strain evidence="12">WA0000018081</strain>
    </source>
</reference>
<keyword evidence="4" id="KW-0641">Proline biosynthesis</keyword>
<comment type="similarity">
    <text evidence="9">Belongs to the gamma-glutamyl phosphate reductase family.</text>
</comment>
<dbReference type="InterPro" id="IPR016163">
    <property type="entry name" value="Ald_DH_C"/>
</dbReference>